<keyword evidence="4" id="KW-1185">Reference proteome</keyword>
<dbReference type="Proteomes" id="UP000308199">
    <property type="component" value="Unassembled WGS sequence"/>
</dbReference>
<evidence type="ECO:0000313" key="4">
    <source>
        <dbReference type="Proteomes" id="UP000308199"/>
    </source>
</evidence>
<evidence type="ECO:0000256" key="2">
    <source>
        <dbReference type="SAM" id="SignalP"/>
    </source>
</evidence>
<feature type="region of interest" description="Disordered" evidence="1">
    <location>
        <begin position="650"/>
        <end position="671"/>
    </location>
</feature>
<comment type="caution">
    <text evidence="3">The sequence shown here is derived from an EMBL/GenBank/DDBJ whole genome shotgun (WGS) entry which is preliminary data.</text>
</comment>
<reference evidence="3 4" key="1">
    <citation type="submission" date="2019-02" db="EMBL/GenBank/DDBJ databases">
        <title>Genome sequencing of the rare red list fungi Phellinidium pouzarii.</title>
        <authorList>
            <person name="Buettner E."/>
            <person name="Kellner H."/>
        </authorList>
    </citation>
    <scope>NUCLEOTIDE SEQUENCE [LARGE SCALE GENOMIC DNA]</scope>
    <source>
        <strain evidence="3 4">DSM 108285</strain>
    </source>
</reference>
<dbReference type="EMBL" id="SGPK01000659">
    <property type="protein sequence ID" value="THG99958.1"/>
    <property type="molecule type" value="Genomic_DNA"/>
</dbReference>
<dbReference type="AlphaFoldDB" id="A0A4S4KN53"/>
<proteinExistence type="predicted"/>
<feature type="compositionally biased region" description="Polar residues" evidence="1">
    <location>
        <begin position="655"/>
        <end position="665"/>
    </location>
</feature>
<accession>A0A4S4KN53</accession>
<feature type="chain" id="PRO_5020277804" evidence="2">
    <location>
        <begin position="18"/>
        <end position="919"/>
    </location>
</feature>
<protein>
    <submittedName>
        <fullName evidence="3">Uncharacterized protein</fullName>
    </submittedName>
</protein>
<keyword evidence="2" id="KW-0732">Signal</keyword>
<feature type="compositionally biased region" description="Polar residues" evidence="1">
    <location>
        <begin position="445"/>
        <end position="455"/>
    </location>
</feature>
<feature type="signal peptide" evidence="2">
    <location>
        <begin position="1"/>
        <end position="17"/>
    </location>
</feature>
<gene>
    <name evidence="3" type="ORF">EW145_g7160</name>
</gene>
<evidence type="ECO:0000256" key="1">
    <source>
        <dbReference type="SAM" id="MobiDB-lite"/>
    </source>
</evidence>
<feature type="region of interest" description="Disordered" evidence="1">
    <location>
        <begin position="892"/>
        <end position="919"/>
    </location>
</feature>
<organism evidence="3 4">
    <name type="scientific">Phellinidium pouzarii</name>
    <dbReference type="NCBI Taxonomy" id="167371"/>
    <lineage>
        <taxon>Eukaryota</taxon>
        <taxon>Fungi</taxon>
        <taxon>Dikarya</taxon>
        <taxon>Basidiomycota</taxon>
        <taxon>Agaricomycotina</taxon>
        <taxon>Agaricomycetes</taxon>
        <taxon>Hymenochaetales</taxon>
        <taxon>Hymenochaetaceae</taxon>
        <taxon>Phellinidium</taxon>
    </lineage>
</organism>
<name>A0A4S4KN53_9AGAM</name>
<feature type="region of interest" description="Disordered" evidence="1">
    <location>
        <begin position="445"/>
        <end position="519"/>
    </location>
</feature>
<evidence type="ECO:0000313" key="3">
    <source>
        <dbReference type="EMBL" id="THG99958.1"/>
    </source>
</evidence>
<feature type="compositionally biased region" description="Low complexity" evidence="1">
    <location>
        <begin position="461"/>
        <end position="477"/>
    </location>
</feature>
<sequence>MLLSTIILFALIPLSTLIVSDYTLHSTYHLITADNLLSSASSPKSVPFTSDILTLALPSSFSDLIVTENQLLPIPSSTAVSTTVTPSRTNICFFSDSSFSNVIPFTPGPVCPINDSGSDESLTSHFLQLAKAFFEYILDSLGPYEIFLKIVLSMLANIVLQARREQRWLASMAAQQPEQPEQPEETVAGLQATASHDILPEMLPLSSSELTIPIVTATEAEYEWSAIFVVILLNNRAAIVRFNDLSEFVAAPSSITSMMSLPNATIIETGLEWPIIRVAVFRCNELMDVVDFASIDDADPLDPARAPLPTAVSGELDINPIDVPLPDAIPDELDIDPAYVPLPDSLPGELDAPDMTSTDTSIDHNKLLSTTAVLPGDCSPSDGEVSLELDDFRTPVAASKLSSTSAFLGASVSMVTRLGLRSSAQACTALCRVPFADLSNSTLASSHKTSASSPEPDSPCPSLAAQSNSSLPSSSSPSPLPRTPLFAPQSYNFSRGRKAKANAIKASPAPLVDSPETRRQPSAAFRALGDSMRDAERRRVADLEASASAGGKSFGYKGSLGLLVNDDRNSSSPEWTFPSPTMIIPDLNICSPAMHWPYFNTTGEVTNGHFSSPLPTSPSESNTIVPSSSCRPLFDPFDDFQYPSPYVDQDKSAVNHGNSTHQGKQPSLVKHNHQIGDASASPSLTRDTIDVNSNLSAIMLIQRVTTAEDVEIAVSAISKWENRLSWYCRDAQLLPFRLAAAKLFSEAWDPVHGHPFLNFDEKDVFVIQKHLPLTFMDPDQLQRLANTTRANVVSLLYGKLLEANVLTSADIVVACEMLLEHYNMHGYMQGLWELLTFAGDKVCRKATILRMLSIQRKLRNAKRHSNLYEVEHYADIINQLIQDFILVQVKKAKDARPKGEKEKRRRHKSHKANRESRRR</sequence>
<dbReference type="OrthoDB" id="3326916at2759"/>
<feature type="compositionally biased region" description="Basic and acidic residues" evidence="1">
    <location>
        <begin position="892"/>
        <end position="902"/>
    </location>
</feature>